<organism evidence="3 4">
    <name type="scientific">Mobilitalea sibirica</name>
    <dbReference type="NCBI Taxonomy" id="1462919"/>
    <lineage>
        <taxon>Bacteria</taxon>
        <taxon>Bacillati</taxon>
        <taxon>Bacillota</taxon>
        <taxon>Clostridia</taxon>
        <taxon>Lachnospirales</taxon>
        <taxon>Lachnospiraceae</taxon>
        <taxon>Mobilitalea</taxon>
    </lineage>
</organism>
<gene>
    <name evidence="3" type="ORF">I5677_02065</name>
</gene>
<dbReference type="RefSeq" id="WP_197659911.1">
    <property type="nucleotide sequence ID" value="NZ_JAEAGR010000002.1"/>
</dbReference>
<feature type="region of interest" description="Disordered" evidence="1">
    <location>
        <begin position="179"/>
        <end position="359"/>
    </location>
</feature>
<keyword evidence="4" id="KW-1185">Reference proteome</keyword>
<feature type="compositionally biased region" description="Basic and acidic residues" evidence="1">
    <location>
        <begin position="482"/>
        <end position="499"/>
    </location>
</feature>
<keyword evidence="2" id="KW-1133">Transmembrane helix</keyword>
<accession>A0A8J7H0N3</accession>
<feature type="compositionally biased region" description="Basic residues" evidence="1">
    <location>
        <begin position="446"/>
        <end position="456"/>
    </location>
</feature>
<dbReference type="EMBL" id="JAEAGR010000002">
    <property type="protein sequence ID" value="MBH1939677.1"/>
    <property type="molecule type" value="Genomic_DNA"/>
</dbReference>
<feature type="compositionally biased region" description="Basic and acidic residues" evidence="1">
    <location>
        <begin position="433"/>
        <end position="445"/>
    </location>
</feature>
<dbReference type="Proteomes" id="UP000623269">
    <property type="component" value="Unassembled WGS sequence"/>
</dbReference>
<feature type="region of interest" description="Disordered" evidence="1">
    <location>
        <begin position="425"/>
        <end position="547"/>
    </location>
</feature>
<feature type="compositionally biased region" description="Acidic residues" evidence="1">
    <location>
        <begin position="239"/>
        <end position="249"/>
    </location>
</feature>
<feature type="compositionally biased region" description="Basic and acidic residues" evidence="1">
    <location>
        <begin position="50"/>
        <end position="84"/>
    </location>
</feature>
<evidence type="ECO:0000256" key="1">
    <source>
        <dbReference type="SAM" id="MobiDB-lite"/>
    </source>
</evidence>
<feature type="compositionally biased region" description="Basic and acidic residues" evidence="1">
    <location>
        <begin position="457"/>
        <end position="470"/>
    </location>
</feature>
<feature type="compositionally biased region" description="Polar residues" evidence="1">
    <location>
        <begin position="195"/>
        <end position="218"/>
    </location>
</feature>
<sequence length="739" mass="83188">MAKCKLCKVNISDGTEYCSSCLDKKHNETYLDSLLNSVKNTVPNSGGNYKKSDENGPTKEKTKEEQQKKQAKPKKADADNQEDKVYNFNDLDSDMLDLEDLSDYEQFNITDDLDDNIIIGDEDLYGIDLDDYLNDNLEDDASEEIASFDLDVEKKQDKKNNKEQASDVVDYKLEQTVDEDVQITPSEDFIANEELPQSDTLTDIQSEDTLQNNINPTEIEQYEDMDTSDPALSGLLNDLYDDEGEEDNDGSLSSQEEAETTDLANSSDIKNKQTNDNVSEENKAENKETEDIQDDNAEPDIKASDEIGTDNIEEHNDEADNIASDNLGTDDIMADSTPTEISDDVNSGADDFDPDNFDPEEEEDLLSLLSQINSDDPVTSDIQAISELLSGDNNITQADNETPIDVGDVFSDALKVVSSLDDPDEAVLQERLNATDKDREETDNKKQKKKGRKKKKAVADEDKDGQDTPKKGILSKLFGNVVDEKSKSVKSEKASKEESAASSEKKKKSKKSKKSDAQAADADNSADSDNQAKKKGQKKAEKKEKKEKKKKDKEIIQVIDEIDEDEGRINRVGASIVFIFFGLLVTIFLIGTNVFSYTLSIKNAQNYFDRNKYNQAYNEVYGIEIEDKDMELYDKIMTVMFVNKQLNSYNSYYAIKKYPEALDALLKGLQRYEKYIQFATIIGIKSDLDYVRDQLIYELDNVFQLSEAEAYAIISSESQVEYSIEVYDVVLENMNININ</sequence>
<evidence type="ECO:0000256" key="2">
    <source>
        <dbReference type="SAM" id="Phobius"/>
    </source>
</evidence>
<feature type="region of interest" description="Disordered" evidence="1">
    <location>
        <begin position="39"/>
        <end position="84"/>
    </location>
</feature>
<reference evidence="3" key="1">
    <citation type="submission" date="2020-12" db="EMBL/GenBank/DDBJ databases">
        <title>M. sibirica DSM 26468T genome.</title>
        <authorList>
            <person name="Thieme N."/>
            <person name="Rettenmaier R."/>
            <person name="Zverlov V."/>
            <person name="Liebl W."/>
        </authorList>
    </citation>
    <scope>NUCLEOTIDE SEQUENCE</scope>
    <source>
        <strain evidence="3">DSM 26468</strain>
    </source>
</reference>
<feature type="compositionally biased region" description="Basic and acidic residues" evidence="1">
    <location>
        <begin position="280"/>
        <end position="290"/>
    </location>
</feature>
<evidence type="ECO:0000313" key="3">
    <source>
        <dbReference type="EMBL" id="MBH1939677.1"/>
    </source>
</evidence>
<protein>
    <submittedName>
        <fullName evidence="3">Uncharacterized protein</fullName>
    </submittedName>
</protein>
<comment type="caution">
    <text evidence="3">The sequence shown here is derived from an EMBL/GenBank/DDBJ whole genome shotgun (WGS) entry which is preliminary data.</text>
</comment>
<feature type="transmembrane region" description="Helical" evidence="2">
    <location>
        <begin position="572"/>
        <end position="595"/>
    </location>
</feature>
<proteinExistence type="predicted"/>
<feature type="compositionally biased region" description="Low complexity" evidence="1">
    <location>
        <begin position="517"/>
        <end position="529"/>
    </location>
</feature>
<feature type="compositionally biased region" description="Polar residues" evidence="1">
    <location>
        <begin position="262"/>
        <end position="277"/>
    </location>
</feature>
<keyword evidence="2" id="KW-0812">Transmembrane</keyword>
<evidence type="ECO:0000313" key="4">
    <source>
        <dbReference type="Proteomes" id="UP000623269"/>
    </source>
</evidence>
<keyword evidence="2" id="KW-0472">Membrane</keyword>
<feature type="compositionally biased region" description="Acidic residues" evidence="1">
    <location>
        <begin position="350"/>
        <end position="359"/>
    </location>
</feature>
<name>A0A8J7H0N3_9FIRM</name>
<dbReference type="AlphaFoldDB" id="A0A8J7H0N3"/>